<dbReference type="AlphaFoldDB" id="A0A0N4U2F6"/>
<evidence type="ECO:0000313" key="4">
    <source>
        <dbReference type="Proteomes" id="UP000274756"/>
    </source>
</evidence>
<dbReference type="GO" id="GO:0003676">
    <property type="term" value="F:nucleic acid binding"/>
    <property type="evidence" value="ECO:0007669"/>
    <property type="project" value="InterPro"/>
</dbReference>
<sequence length="102" mass="11960">MNVLNLLTKYTKKGMCPLAGSSVSVDRLFINRQMQNLAAHLHYRTIDVSSFKEIVKRWYPEKYATMPAKIGKHRAVDDILESIEELKWYCRNIFKETEIPVQ</sequence>
<accession>A0A0N4U2F6</accession>
<dbReference type="InterPro" id="IPR036397">
    <property type="entry name" value="RNaseH_sf"/>
</dbReference>
<evidence type="ECO:0000259" key="1">
    <source>
        <dbReference type="Pfam" id="PF00929"/>
    </source>
</evidence>
<proteinExistence type="predicted"/>
<dbReference type="Pfam" id="PF00929">
    <property type="entry name" value="RNase_T"/>
    <property type="match status" value="1"/>
</dbReference>
<protein>
    <submittedName>
        <fullName evidence="5">Exonuclease domain-containing protein</fullName>
    </submittedName>
</protein>
<keyword evidence="4" id="KW-1185">Reference proteome</keyword>
<dbReference type="WBParaSite" id="DME_0000085801-mRNA-1">
    <property type="protein sequence ID" value="DME_0000085801-mRNA-1"/>
    <property type="gene ID" value="DME_0000085801"/>
</dbReference>
<dbReference type="Proteomes" id="UP000038040">
    <property type="component" value="Unplaced"/>
</dbReference>
<dbReference type="EMBL" id="UYYG01001152">
    <property type="protein sequence ID" value="VDN55245.1"/>
    <property type="molecule type" value="Genomic_DNA"/>
</dbReference>
<organism evidence="3 5">
    <name type="scientific">Dracunculus medinensis</name>
    <name type="common">Guinea worm</name>
    <dbReference type="NCBI Taxonomy" id="318479"/>
    <lineage>
        <taxon>Eukaryota</taxon>
        <taxon>Metazoa</taxon>
        <taxon>Ecdysozoa</taxon>
        <taxon>Nematoda</taxon>
        <taxon>Chromadorea</taxon>
        <taxon>Rhabditida</taxon>
        <taxon>Spirurina</taxon>
        <taxon>Dracunculoidea</taxon>
        <taxon>Dracunculidae</taxon>
        <taxon>Dracunculus</taxon>
    </lineage>
</organism>
<feature type="domain" description="Exonuclease" evidence="1">
    <location>
        <begin position="8"/>
        <end position="86"/>
    </location>
</feature>
<dbReference type="NCBIfam" id="NF003765">
    <property type="entry name" value="PRK05359.1"/>
    <property type="match status" value="1"/>
</dbReference>
<dbReference type="InterPro" id="IPR013520">
    <property type="entry name" value="Ribonucl_H"/>
</dbReference>
<dbReference type="Gene3D" id="3.30.420.10">
    <property type="entry name" value="Ribonuclease H-like superfamily/Ribonuclease H"/>
    <property type="match status" value="1"/>
</dbReference>
<dbReference type="InterPro" id="IPR012337">
    <property type="entry name" value="RNaseH-like_sf"/>
</dbReference>
<evidence type="ECO:0000313" key="5">
    <source>
        <dbReference type="WBParaSite" id="DME_0000085801-mRNA-1"/>
    </source>
</evidence>
<evidence type="ECO:0000313" key="3">
    <source>
        <dbReference type="Proteomes" id="UP000038040"/>
    </source>
</evidence>
<reference evidence="5" key="1">
    <citation type="submission" date="2017-02" db="UniProtKB">
        <authorList>
            <consortium name="WormBaseParasite"/>
        </authorList>
    </citation>
    <scope>IDENTIFICATION</scope>
</reference>
<name>A0A0N4U2F6_DRAME</name>
<dbReference type="OrthoDB" id="270189at2759"/>
<dbReference type="SUPFAM" id="SSF53098">
    <property type="entry name" value="Ribonuclease H-like"/>
    <property type="match status" value="1"/>
</dbReference>
<dbReference type="STRING" id="318479.A0A0N4U2F6"/>
<evidence type="ECO:0000313" key="2">
    <source>
        <dbReference type="EMBL" id="VDN55245.1"/>
    </source>
</evidence>
<gene>
    <name evidence="2" type="ORF">DME_LOCUS5218</name>
</gene>
<dbReference type="Proteomes" id="UP000274756">
    <property type="component" value="Unassembled WGS sequence"/>
</dbReference>
<reference evidence="2 4" key="2">
    <citation type="submission" date="2018-11" db="EMBL/GenBank/DDBJ databases">
        <authorList>
            <consortium name="Pathogen Informatics"/>
        </authorList>
    </citation>
    <scope>NUCLEOTIDE SEQUENCE [LARGE SCALE GENOMIC DNA]</scope>
</reference>